<evidence type="ECO:0000256" key="2">
    <source>
        <dbReference type="ARBA" id="ARBA00022630"/>
    </source>
</evidence>
<dbReference type="InterPro" id="IPR036922">
    <property type="entry name" value="Rieske_2Fe-2S_sf"/>
</dbReference>
<dbReference type="Gene3D" id="3.50.50.60">
    <property type="entry name" value="FAD/NAD(P)-binding domain"/>
    <property type="match status" value="2"/>
</dbReference>
<keyword evidence="4" id="KW-0479">Metal-binding</keyword>
<dbReference type="Proteomes" id="UP001251524">
    <property type="component" value="Unassembled WGS sequence"/>
</dbReference>
<dbReference type="InterPro" id="IPR023753">
    <property type="entry name" value="FAD/NAD-binding_dom"/>
</dbReference>
<dbReference type="PANTHER" id="PTHR43557">
    <property type="entry name" value="APOPTOSIS-INDUCING FACTOR 1"/>
    <property type="match status" value="1"/>
</dbReference>
<feature type="domain" description="Rieske" evidence="9">
    <location>
        <begin position="14"/>
        <end position="109"/>
    </location>
</feature>
<keyword evidence="7" id="KW-0408">Iron</keyword>
<dbReference type="PANTHER" id="PTHR43557:SF2">
    <property type="entry name" value="RIESKE DOMAIN-CONTAINING PROTEIN-RELATED"/>
    <property type="match status" value="1"/>
</dbReference>
<gene>
    <name evidence="10" type="ORF">J2X06_001474</name>
</gene>
<organism evidence="10 11">
    <name type="scientific">Lysobacter niastensis</name>
    <dbReference type="NCBI Taxonomy" id="380629"/>
    <lineage>
        <taxon>Bacteria</taxon>
        <taxon>Pseudomonadati</taxon>
        <taxon>Pseudomonadota</taxon>
        <taxon>Gammaproteobacteria</taxon>
        <taxon>Lysobacterales</taxon>
        <taxon>Lysobacteraceae</taxon>
        <taxon>Lysobacter</taxon>
    </lineage>
</organism>
<comment type="caution">
    <text evidence="10">The sequence shown here is derived from an EMBL/GenBank/DDBJ whole genome shotgun (WGS) entry which is preliminary data.</text>
</comment>
<dbReference type="InterPro" id="IPR017941">
    <property type="entry name" value="Rieske_2Fe-2S"/>
</dbReference>
<dbReference type="InterPro" id="IPR036188">
    <property type="entry name" value="FAD/NAD-bd_sf"/>
</dbReference>
<evidence type="ECO:0000256" key="6">
    <source>
        <dbReference type="ARBA" id="ARBA00023002"/>
    </source>
</evidence>
<name>A0ABU1WAD3_9GAMM</name>
<evidence type="ECO:0000256" key="8">
    <source>
        <dbReference type="ARBA" id="ARBA00023014"/>
    </source>
</evidence>
<proteinExistence type="predicted"/>
<keyword evidence="8" id="KW-0411">Iron-sulfur</keyword>
<reference evidence="10 11" key="1">
    <citation type="submission" date="2023-07" db="EMBL/GenBank/DDBJ databases">
        <title>Sorghum-associated microbial communities from plants grown in Nebraska, USA.</title>
        <authorList>
            <person name="Schachtman D."/>
        </authorList>
    </citation>
    <scope>NUCLEOTIDE SEQUENCE [LARGE SCALE GENOMIC DNA]</scope>
    <source>
        <strain evidence="10 11">BE198</strain>
    </source>
</reference>
<protein>
    <submittedName>
        <fullName evidence="10">NADPH-dependent 2,4-dienoyl-CoA reductase/sulfur reductase-like enzyme/nitrite reductase/ring-hydroxylating ferredoxin subunit</fullName>
    </submittedName>
</protein>
<keyword evidence="5" id="KW-0274">FAD</keyword>
<comment type="cofactor">
    <cofactor evidence="1">
        <name>FAD</name>
        <dbReference type="ChEBI" id="CHEBI:57692"/>
    </cofactor>
</comment>
<dbReference type="Pfam" id="PF14759">
    <property type="entry name" value="Reductase_C"/>
    <property type="match status" value="1"/>
</dbReference>
<evidence type="ECO:0000256" key="4">
    <source>
        <dbReference type="ARBA" id="ARBA00022723"/>
    </source>
</evidence>
<dbReference type="SUPFAM" id="SSF55424">
    <property type="entry name" value="FAD/NAD-linked reductases, dimerisation (C-terminal) domain"/>
    <property type="match status" value="1"/>
</dbReference>
<dbReference type="InterPro" id="IPR016156">
    <property type="entry name" value="FAD/NAD-linked_Rdtase_dimer_sf"/>
</dbReference>
<keyword evidence="6" id="KW-0560">Oxidoreductase</keyword>
<sequence>MSQSDAQPSGPDFSLGVSLVSIPYAGVLAGHVDGTAVLLARTDGEIHALGGTCTHYGAPLAEGLVVGDEIRCPWHHACFSLRTGRARHAPAFAALATWQVDIIDDMVFVRGEAAPTDMTSTRPLEEPRRIVIIGGGAAGYAAALRLRELGYTGSLTMLSADDAAPYDRPNLSKDYLAGSAPEDWIPLQGADFYTGHGIDLKLDCQVAGIDTAGRQVSTTTGERHAFDALLIATGAEPRRLPLPGFDLPNVFLLRSLADATAIIAASGKAKSVALVGGGFIGMEAAGALRARGLEVHVVERDEVPMARVLGPDIGGFLTGLHREQGVVFHLDVEANGYDGSVLTLSDGSRVPADLLIVGAGVAPRTELAAAAGLAVDNGIVVDDTLQTSVAGIFAAGDVARYRYDGELIRVEHWVHAQRQGQAAAANMLGAGKAFTDVPYFWTHHYGHDLRVTGHAAGWDEVRVDGDPATHDFIARYFRAGKLIAAASLGRDLENLSVEAELGTNRSVT</sequence>
<dbReference type="Pfam" id="PF07992">
    <property type="entry name" value="Pyr_redox_2"/>
    <property type="match status" value="1"/>
</dbReference>
<evidence type="ECO:0000313" key="10">
    <source>
        <dbReference type="EMBL" id="MDR7134290.1"/>
    </source>
</evidence>
<dbReference type="Pfam" id="PF00355">
    <property type="entry name" value="Rieske"/>
    <property type="match status" value="1"/>
</dbReference>
<keyword evidence="11" id="KW-1185">Reference proteome</keyword>
<dbReference type="InterPro" id="IPR028202">
    <property type="entry name" value="Reductase_C"/>
</dbReference>
<dbReference type="Gene3D" id="3.30.390.30">
    <property type="match status" value="1"/>
</dbReference>
<keyword evidence="3" id="KW-0001">2Fe-2S</keyword>
<evidence type="ECO:0000256" key="1">
    <source>
        <dbReference type="ARBA" id="ARBA00001974"/>
    </source>
</evidence>
<evidence type="ECO:0000256" key="5">
    <source>
        <dbReference type="ARBA" id="ARBA00022827"/>
    </source>
</evidence>
<dbReference type="PROSITE" id="PS51296">
    <property type="entry name" value="RIESKE"/>
    <property type="match status" value="1"/>
</dbReference>
<evidence type="ECO:0000256" key="3">
    <source>
        <dbReference type="ARBA" id="ARBA00022714"/>
    </source>
</evidence>
<evidence type="ECO:0000313" key="11">
    <source>
        <dbReference type="Proteomes" id="UP001251524"/>
    </source>
</evidence>
<dbReference type="PRINTS" id="PR00368">
    <property type="entry name" value="FADPNR"/>
</dbReference>
<dbReference type="PRINTS" id="PR00411">
    <property type="entry name" value="PNDRDTASEI"/>
</dbReference>
<dbReference type="Gene3D" id="2.102.10.10">
    <property type="entry name" value="Rieske [2Fe-2S] iron-sulphur domain"/>
    <property type="match status" value="1"/>
</dbReference>
<evidence type="ECO:0000256" key="7">
    <source>
        <dbReference type="ARBA" id="ARBA00023004"/>
    </source>
</evidence>
<dbReference type="SUPFAM" id="SSF51905">
    <property type="entry name" value="FAD/NAD(P)-binding domain"/>
    <property type="match status" value="2"/>
</dbReference>
<dbReference type="EMBL" id="JAVDVY010000001">
    <property type="protein sequence ID" value="MDR7134290.1"/>
    <property type="molecule type" value="Genomic_DNA"/>
</dbReference>
<dbReference type="SUPFAM" id="SSF50022">
    <property type="entry name" value="ISP domain"/>
    <property type="match status" value="1"/>
</dbReference>
<accession>A0ABU1WAD3</accession>
<dbReference type="InterPro" id="IPR050446">
    <property type="entry name" value="FAD-oxidoreductase/Apoptosis"/>
</dbReference>
<dbReference type="RefSeq" id="WP_310060285.1">
    <property type="nucleotide sequence ID" value="NZ_JAVDVY010000001.1"/>
</dbReference>
<evidence type="ECO:0000259" key="9">
    <source>
        <dbReference type="PROSITE" id="PS51296"/>
    </source>
</evidence>
<keyword evidence="2" id="KW-0285">Flavoprotein</keyword>